<dbReference type="EMBL" id="CP002452">
    <property type="protein sequence ID" value="ADV46592.1"/>
    <property type="molecule type" value="Genomic_DNA"/>
</dbReference>
<proteinExistence type="predicted"/>
<dbReference type="SUPFAM" id="SSF101386">
    <property type="entry name" value="all-alpha NTP pyrophosphatases"/>
    <property type="match status" value="1"/>
</dbReference>
<protein>
    <submittedName>
        <fullName evidence="1">dUTPase</fullName>
    </submittedName>
</protein>
<name>E6WZ80_NITSE</name>
<dbReference type="AlphaFoldDB" id="E6WZ80"/>
<dbReference type="STRING" id="749222.Nitsa_1341"/>
<sequence length="225" mass="25962">MLETMLRLQQQLNDETNGPGWEEGLTNRGKKIDWRRCIWLEAAELVESYPWKHWKNIDAAPDYDNIRIEAVDIWHFVMSEALRLNRLEGDGDISKLARRIAETESYCDFARGALKRPEDIYKQIATVESFVAALFAQAPIEELTARFFDVAALGELDLNTLYSLYVGKNILNRFRQDHGYKEGSYLKEWEGREDNVVMQEILAQNRGIGPEELYAKLEAAYPGAK</sequence>
<dbReference type="InterPro" id="IPR014871">
    <property type="entry name" value="dUTPase/dCTP_pyrophosphatase"/>
</dbReference>
<organism evidence="1 2">
    <name type="scientific">Nitratifractor salsuginis (strain DSM 16511 / JCM 12458 / E9I37-1)</name>
    <dbReference type="NCBI Taxonomy" id="749222"/>
    <lineage>
        <taxon>Bacteria</taxon>
        <taxon>Pseudomonadati</taxon>
        <taxon>Campylobacterota</taxon>
        <taxon>Epsilonproteobacteria</taxon>
        <taxon>Campylobacterales</taxon>
        <taxon>Sulfurovaceae</taxon>
        <taxon>Nitratifractor</taxon>
    </lineage>
</organism>
<dbReference type="Proteomes" id="UP000008633">
    <property type="component" value="Chromosome"/>
</dbReference>
<dbReference type="OrthoDB" id="9775854at2"/>
<dbReference type="HOGENOM" id="CLU_078985_0_0_7"/>
<reference evidence="1 2" key="1">
    <citation type="journal article" date="2011" name="Stand. Genomic Sci.">
        <title>Complete genome sequence of Nitratifractor salsuginis type strain (E9I37-1).</title>
        <authorList>
            <person name="Anderson I."/>
            <person name="Sikorski J."/>
            <person name="Zeytun A."/>
            <person name="Nolan M."/>
            <person name="Lapidus A."/>
            <person name="Lucas S."/>
            <person name="Hammon N."/>
            <person name="Deshpande S."/>
            <person name="Cheng J.F."/>
            <person name="Tapia R."/>
            <person name="Han C."/>
            <person name="Goodwin L."/>
            <person name="Pitluck S."/>
            <person name="Liolios K."/>
            <person name="Pagani I."/>
            <person name="Ivanova N."/>
            <person name="Huntemann M."/>
            <person name="Mavromatis K."/>
            <person name="Ovchinikova G."/>
            <person name="Pati A."/>
            <person name="Chen A."/>
            <person name="Palaniappan K."/>
            <person name="Land M."/>
            <person name="Hauser L."/>
            <person name="Brambilla E.M."/>
            <person name="Ngatchou-Djao O.D."/>
            <person name="Rohde M."/>
            <person name="Tindall B.J."/>
            <person name="Goker M."/>
            <person name="Detter J.C."/>
            <person name="Woyke T."/>
            <person name="Bristow J."/>
            <person name="Eisen J.A."/>
            <person name="Markowitz V."/>
            <person name="Hugenholtz P."/>
            <person name="Klenk H.P."/>
            <person name="Kyrpides N.C."/>
        </authorList>
    </citation>
    <scope>NUCLEOTIDE SEQUENCE [LARGE SCALE GENOMIC DNA]</scope>
    <source>
        <strain evidence="2">DSM 16511 / JCM 12458 / E9I37-1</strain>
    </source>
</reference>
<reference evidence="2" key="2">
    <citation type="submission" date="2011-01" db="EMBL/GenBank/DDBJ databases">
        <title>The complete genome of Nitratifractor salsuginis DSM 16511.</title>
        <authorList>
            <consortium name="US DOE Joint Genome Institute (JGI-PGF)"/>
            <person name="Lucas S."/>
            <person name="Copeland A."/>
            <person name="Lapidus A."/>
            <person name="Bruce D."/>
            <person name="Goodwin L."/>
            <person name="Pitluck S."/>
            <person name="Kyrpides N."/>
            <person name="Mavromatis K."/>
            <person name="Ivanova N."/>
            <person name="Mikhailova N."/>
            <person name="Zeytun A."/>
            <person name="Detter J.C."/>
            <person name="Tapia R."/>
            <person name="Han C."/>
            <person name="Land M."/>
            <person name="Hauser L."/>
            <person name="Markowitz V."/>
            <person name="Cheng J.-F."/>
            <person name="Hugenholtz P."/>
            <person name="Woyke T."/>
            <person name="Wu D."/>
            <person name="Tindall B."/>
            <person name="Schuetze A."/>
            <person name="Brambilla E."/>
            <person name="Klenk H.-P."/>
            <person name="Eisen J.A."/>
        </authorList>
    </citation>
    <scope>NUCLEOTIDE SEQUENCE [LARGE SCALE GENOMIC DNA]</scope>
    <source>
        <strain evidence="2">DSM 16511 / JCM 12458 / E9I37-1</strain>
    </source>
</reference>
<dbReference type="KEGG" id="nsa:Nitsa_1341"/>
<dbReference type="RefSeq" id="WP_013554282.1">
    <property type="nucleotide sequence ID" value="NC_014935.1"/>
</dbReference>
<keyword evidence="2" id="KW-1185">Reference proteome</keyword>
<evidence type="ECO:0000313" key="1">
    <source>
        <dbReference type="EMBL" id="ADV46592.1"/>
    </source>
</evidence>
<dbReference type="eggNOG" id="COG4508">
    <property type="taxonomic scope" value="Bacteria"/>
</dbReference>
<evidence type="ECO:0000313" key="2">
    <source>
        <dbReference type="Proteomes" id="UP000008633"/>
    </source>
</evidence>
<gene>
    <name evidence="1" type="ordered locus">Nitsa_1341</name>
</gene>
<dbReference type="Gene3D" id="1.10.4010.10">
    <property type="entry name" value="Type II deoxyuridine triphosphatase"/>
    <property type="match status" value="1"/>
</dbReference>
<dbReference type="Pfam" id="PF08761">
    <property type="entry name" value="dUTPase_2"/>
    <property type="match status" value="1"/>
</dbReference>
<accession>E6WZ80</accession>
<dbReference type="CDD" id="cd11527">
    <property type="entry name" value="NTP-PPase_dUTPase"/>
    <property type="match status" value="1"/>
</dbReference>